<evidence type="ECO:0000313" key="3">
    <source>
        <dbReference type="Proteomes" id="UP000094444"/>
    </source>
</evidence>
<dbReference type="EMBL" id="MAVT02000843">
    <property type="protein sequence ID" value="POS73204.1"/>
    <property type="molecule type" value="Genomic_DNA"/>
</dbReference>
<dbReference type="InterPro" id="IPR001853">
    <property type="entry name" value="DSBA-like_thioredoxin_dom"/>
</dbReference>
<keyword evidence="3" id="KW-1185">Reference proteome</keyword>
<evidence type="ECO:0000313" key="2">
    <source>
        <dbReference type="EMBL" id="POS73204.1"/>
    </source>
</evidence>
<dbReference type="STRING" id="158607.A0A2P5HSI0"/>
<gene>
    <name evidence="2" type="ORF">DHEL01_v208407</name>
</gene>
<protein>
    <submittedName>
        <fullName evidence="2">DSBA-like thioredoxin domain-containing protein</fullName>
    </submittedName>
</protein>
<dbReference type="PANTHER" id="PTHR13887">
    <property type="entry name" value="GLUTATHIONE S-TRANSFERASE KAPPA"/>
    <property type="match status" value="1"/>
</dbReference>
<dbReference type="GO" id="GO:0016491">
    <property type="term" value="F:oxidoreductase activity"/>
    <property type="evidence" value="ECO:0007669"/>
    <property type="project" value="InterPro"/>
</dbReference>
<dbReference type="PANTHER" id="PTHR13887:SF41">
    <property type="entry name" value="THIOREDOXIN SUPERFAMILY PROTEIN"/>
    <property type="match status" value="1"/>
</dbReference>
<dbReference type="InParanoid" id="A0A2P5HSI0"/>
<feature type="domain" description="DSBA-like thioredoxin" evidence="1">
    <location>
        <begin position="21"/>
        <end position="238"/>
    </location>
</feature>
<proteinExistence type="predicted"/>
<organism evidence="2 3">
    <name type="scientific">Diaporthe helianthi</name>
    <dbReference type="NCBI Taxonomy" id="158607"/>
    <lineage>
        <taxon>Eukaryota</taxon>
        <taxon>Fungi</taxon>
        <taxon>Dikarya</taxon>
        <taxon>Ascomycota</taxon>
        <taxon>Pezizomycotina</taxon>
        <taxon>Sordariomycetes</taxon>
        <taxon>Sordariomycetidae</taxon>
        <taxon>Diaporthales</taxon>
        <taxon>Diaporthaceae</taxon>
        <taxon>Diaporthe</taxon>
    </lineage>
</organism>
<comment type="caution">
    <text evidence="2">The sequence shown here is derived from an EMBL/GenBank/DDBJ whole genome shotgun (WGS) entry which is preliminary data.</text>
</comment>
<dbReference type="CDD" id="cd03024">
    <property type="entry name" value="DsbA_FrnE"/>
    <property type="match status" value="1"/>
</dbReference>
<dbReference type="OrthoDB" id="1930760at2759"/>
<reference evidence="2" key="1">
    <citation type="submission" date="2017-09" db="EMBL/GenBank/DDBJ databases">
        <title>Polyketide synthases of a Diaporthe helianthi virulent isolate.</title>
        <authorList>
            <person name="Baroncelli R."/>
        </authorList>
    </citation>
    <scope>NUCLEOTIDE SEQUENCE [LARGE SCALE GENOMIC DNA]</scope>
    <source>
        <strain evidence="2">7/96</strain>
    </source>
</reference>
<dbReference type="Pfam" id="PF01323">
    <property type="entry name" value="DSBA"/>
    <property type="match status" value="1"/>
</dbReference>
<name>A0A2P5HSI0_DIAHE</name>
<dbReference type="SUPFAM" id="SSF52833">
    <property type="entry name" value="Thioredoxin-like"/>
    <property type="match status" value="1"/>
</dbReference>
<dbReference type="InterPro" id="IPR036249">
    <property type="entry name" value="Thioredoxin-like_sf"/>
</dbReference>
<evidence type="ECO:0000259" key="1">
    <source>
        <dbReference type="Pfam" id="PF01323"/>
    </source>
</evidence>
<accession>A0A2P5HSI0</accession>
<dbReference type="Gene3D" id="3.40.30.10">
    <property type="entry name" value="Glutaredoxin"/>
    <property type="match status" value="1"/>
</dbReference>
<dbReference type="AlphaFoldDB" id="A0A2P5HSI0"/>
<sequence length="247" mass="27616">MFRTTKKLFQPRKPTMTAFNIDIVSDPVCPFCYLGKKRLDRAIDVYQKTIPGGSEDVFNITCKLQLLAPLFLTFWKPFYLDPTLPKGKSMPVQERMAQKFGADRVGMMNERMRMMGQSEGICFSFQGKIGNTRDAHRLSQLAKTKGPDVQSKLMAALMHSYFEESGDVTSHDMLLDAAEKAGLDRAEAKGWLDEGKGGEEVDKAVEWAYAKGIQGVPHFIINDRFEIGGAQDVEAFLGEFVRAKSAA</sequence>
<dbReference type="Proteomes" id="UP000094444">
    <property type="component" value="Unassembled WGS sequence"/>
</dbReference>